<dbReference type="RefSeq" id="WP_200673491.1">
    <property type="nucleotide sequence ID" value="NZ_JAACYA010000001.1"/>
</dbReference>
<proteinExistence type="predicted"/>
<protein>
    <submittedName>
        <fullName evidence="1">Uncharacterized protein</fullName>
    </submittedName>
</protein>
<dbReference type="Proteomes" id="UP000772812">
    <property type="component" value="Unassembled WGS sequence"/>
</dbReference>
<gene>
    <name evidence="1" type="ORF">GWK41_03370</name>
</gene>
<dbReference type="EMBL" id="JAACYA010000001">
    <property type="protein sequence ID" value="MBK3332106.1"/>
    <property type="molecule type" value="Genomic_DNA"/>
</dbReference>
<comment type="caution">
    <text evidence="1">The sequence shown here is derived from an EMBL/GenBank/DDBJ whole genome shotgun (WGS) entry which is preliminary data.</text>
</comment>
<keyword evidence="2" id="KW-1185">Reference proteome</keyword>
<evidence type="ECO:0000313" key="1">
    <source>
        <dbReference type="EMBL" id="MBK3332106.1"/>
    </source>
</evidence>
<name>A0ABS1GH08_9AQUI</name>
<organism evidence="1 2">
    <name type="scientific">Persephonella atlantica</name>
    <dbReference type="NCBI Taxonomy" id="2699429"/>
    <lineage>
        <taxon>Bacteria</taxon>
        <taxon>Pseudomonadati</taxon>
        <taxon>Aquificota</taxon>
        <taxon>Aquificia</taxon>
        <taxon>Aquificales</taxon>
        <taxon>Hydrogenothermaceae</taxon>
        <taxon>Persephonella</taxon>
    </lineage>
</organism>
<accession>A0ABS1GH08</accession>
<sequence>MRRLIILLAVFVYAVKGLSQEVDKSVLYEIKILEKLVIDVTKKRYPSVYFYGVKKEKIFLINRYSTLRQVYSIEDADFVFLKNRKNPFKADKPTLALDFRSLKNCGFCIGVFSWKNGRPILILFQENLEKFRIVLPEEYRYFIESKMMSIGKR</sequence>
<evidence type="ECO:0000313" key="2">
    <source>
        <dbReference type="Proteomes" id="UP000772812"/>
    </source>
</evidence>
<reference evidence="1 2" key="1">
    <citation type="journal article" date="2021" name="Syst. Appl. Microbiol.">
        <title>Persephonella atlantica sp. nov.: How to adapt to physico-chemical gradients in high temperature hydrothermal habitats.</title>
        <authorList>
            <person name="Francois D.X."/>
            <person name="Godfroy A."/>
            <person name="Mathien C."/>
            <person name="Aube J."/>
            <person name="Cathalot C."/>
            <person name="Lesongeur F."/>
            <person name="L'Haridon S."/>
            <person name="Philippon X."/>
            <person name="Roussel E.G."/>
        </authorList>
    </citation>
    <scope>NUCLEOTIDE SEQUENCE [LARGE SCALE GENOMIC DNA]</scope>
    <source>
        <strain evidence="1 2">MO1340</strain>
    </source>
</reference>